<keyword evidence="1" id="KW-1133">Transmembrane helix</keyword>
<keyword evidence="1" id="KW-0472">Membrane</keyword>
<evidence type="ECO:0000313" key="3">
    <source>
        <dbReference type="Proteomes" id="UP001225957"/>
    </source>
</evidence>
<accession>A0ABT6V2K5</accession>
<protein>
    <recommendedName>
        <fullName evidence="4">Heavy metal translocating P-type ATPase</fullName>
    </recommendedName>
</protein>
<name>A0ABT6V2K5_9GAMM</name>
<keyword evidence="3" id="KW-1185">Reference proteome</keyword>
<feature type="transmembrane region" description="Helical" evidence="1">
    <location>
        <begin position="20"/>
        <end position="38"/>
    </location>
</feature>
<dbReference type="Proteomes" id="UP001225957">
    <property type="component" value="Unassembled WGS sequence"/>
</dbReference>
<evidence type="ECO:0000313" key="2">
    <source>
        <dbReference type="EMBL" id="MDI5891157.1"/>
    </source>
</evidence>
<proteinExistence type="predicted"/>
<keyword evidence="1" id="KW-0812">Transmembrane</keyword>
<organism evidence="2 3">
    <name type="scientific">Halomonas rhizosphaerae</name>
    <dbReference type="NCBI Taxonomy" id="3043296"/>
    <lineage>
        <taxon>Bacteria</taxon>
        <taxon>Pseudomonadati</taxon>
        <taxon>Pseudomonadota</taxon>
        <taxon>Gammaproteobacteria</taxon>
        <taxon>Oceanospirillales</taxon>
        <taxon>Halomonadaceae</taxon>
        <taxon>Halomonas</taxon>
    </lineage>
</organism>
<comment type="caution">
    <text evidence="2">The sequence shown here is derived from an EMBL/GenBank/DDBJ whole genome shotgun (WGS) entry which is preliminary data.</text>
</comment>
<evidence type="ECO:0008006" key="4">
    <source>
        <dbReference type="Google" id="ProtNLM"/>
    </source>
</evidence>
<reference evidence="2 3" key="1">
    <citation type="submission" date="2023-04" db="EMBL/GenBank/DDBJ databases">
        <title>Halomonas strains isolated from rhizosphere soil.</title>
        <authorList>
            <person name="Xu L."/>
            <person name="Sun J.-Q."/>
        </authorList>
    </citation>
    <scope>NUCLEOTIDE SEQUENCE [LARGE SCALE GENOMIC DNA]</scope>
    <source>
        <strain evidence="2 3">LR5S20</strain>
    </source>
</reference>
<dbReference type="EMBL" id="JASCQP010000023">
    <property type="protein sequence ID" value="MDI5891157.1"/>
    <property type="molecule type" value="Genomic_DNA"/>
</dbReference>
<gene>
    <name evidence="2" type="ORF">QLQ83_08625</name>
</gene>
<dbReference type="RefSeq" id="WP_282735113.1">
    <property type="nucleotide sequence ID" value="NZ_JASCQP010000023.1"/>
</dbReference>
<evidence type="ECO:0000256" key="1">
    <source>
        <dbReference type="SAM" id="Phobius"/>
    </source>
</evidence>
<feature type="transmembrane region" description="Helical" evidence="1">
    <location>
        <begin position="73"/>
        <end position="91"/>
    </location>
</feature>
<sequence length="92" mass="9443">MGTVTRDTPAAEHLASARRAGLLVVAGWLLLATGVLLADWAAVELPLGLIGLGAAALARLWPSPALQSDTLDALYSLTLASLITLSGFHLLA</sequence>